<comment type="caution">
    <text evidence="1">The sequence shown here is derived from an EMBL/GenBank/DDBJ whole genome shotgun (WGS) entry which is preliminary data.</text>
</comment>
<dbReference type="RefSeq" id="WP_120040709.1">
    <property type="nucleotide sequence ID" value="NZ_QZFU01000016.1"/>
</dbReference>
<proteinExistence type="predicted"/>
<dbReference type="OrthoDB" id="4551520at2"/>
<evidence type="ECO:0000313" key="1">
    <source>
        <dbReference type="EMBL" id="RJO77297.1"/>
    </source>
</evidence>
<dbReference type="AlphaFoldDB" id="A0A3A4KPL5"/>
<dbReference type="EMBL" id="QZFU01000016">
    <property type="protein sequence ID" value="RJO77297.1"/>
    <property type="molecule type" value="Genomic_DNA"/>
</dbReference>
<evidence type="ECO:0000313" key="2">
    <source>
        <dbReference type="Proteomes" id="UP000266677"/>
    </source>
</evidence>
<name>A0A3A4KPL5_9NOCA</name>
<organism evidence="1 2">
    <name type="scientific">Nocardia panacis</name>
    <dbReference type="NCBI Taxonomy" id="2340916"/>
    <lineage>
        <taxon>Bacteria</taxon>
        <taxon>Bacillati</taxon>
        <taxon>Actinomycetota</taxon>
        <taxon>Actinomycetes</taxon>
        <taxon>Mycobacteriales</taxon>
        <taxon>Nocardiaceae</taxon>
        <taxon>Nocardia</taxon>
    </lineage>
</organism>
<dbReference type="Proteomes" id="UP000266677">
    <property type="component" value="Unassembled WGS sequence"/>
</dbReference>
<sequence length="134" mass="13806">MVDSAAREPVMISLGPPARRSLTEGLIRGIGAAEALELDRMSESAIADFLAEIVHAETGFVARTDSGGSALAIVAGTVAALCGEDIRRALRDPDLVFLRGLKPSAIEATRAVLLAVETGAPETVASALAPLNSR</sequence>
<gene>
    <name evidence="1" type="ORF">D5S18_12885</name>
</gene>
<protein>
    <submittedName>
        <fullName evidence="1">Uncharacterized protein</fullName>
    </submittedName>
</protein>
<accession>A0A3A4KPL5</accession>
<reference evidence="1 2" key="1">
    <citation type="submission" date="2018-09" db="EMBL/GenBank/DDBJ databases">
        <title>YIM PH21274 draft genome.</title>
        <authorList>
            <person name="Miao C."/>
        </authorList>
    </citation>
    <scope>NUCLEOTIDE SEQUENCE [LARGE SCALE GENOMIC DNA]</scope>
    <source>
        <strain evidence="1 2">YIM PH 21724</strain>
    </source>
</reference>
<keyword evidence="2" id="KW-1185">Reference proteome</keyword>